<keyword evidence="2" id="KW-0175">Coiled coil</keyword>
<organism evidence="5 6">
    <name type="scientific">Canna indica</name>
    <name type="common">Indian-shot</name>
    <dbReference type="NCBI Taxonomy" id="4628"/>
    <lineage>
        <taxon>Eukaryota</taxon>
        <taxon>Viridiplantae</taxon>
        <taxon>Streptophyta</taxon>
        <taxon>Embryophyta</taxon>
        <taxon>Tracheophyta</taxon>
        <taxon>Spermatophyta</taxon>
        <taxon>Magnoliopsida</taxon>
        <taxon>Liliopsida</taxon>
        <taxon>Zingiberales</taxon>
        <taxon>Cannaceae</taxon>
        <taxon>Canna</taxon>
    </lineage>
</organism>
<feature type="coiled-coil region" evidence="2">
    <location>
        <begin position="382"/>
        <end position="409"/>
    </location>
</feature>
<dbReference type="EMBL" id="CP136890">
    <property type="protein sequence ID" value="WOK93292.1"/>
    <property type="molecule type" value="Genomic_DNA"/>
</dbReference>
<name>A0AAQ3Q2A5_9LILI</name>
<proteinExistence type="inferred from homology"/>
<evidence type="ECO:0000256" key="1">
    <source>
        <dbReference type="ARBA" id="ARBA00005711"/>
    </source>
</evidence>
<reference evidence="5 6" key="1">
    <citation type="submission" date="2023-10" db="EMBL/GenBank/DDBJ databases">
        <title>Chromosome-scale genome assembly provides insights into flower coloration mechanisms of Canna indica.</title>
        <authorList>
            <person name="Li C."/>
        </authorList>
    </citation>
    <scope>NUCLEOTIDE SEQUENCE [LARGE SCALE GENOMIC DNA]</scope>
    <source>
        <tissue evidence="5">Flower</tissue>
    </source>
</reference>
<feature type="domain" description="Remorin C-terminal" evidence="4">
    <location>
        <begin position="349"/>
        <end position="448"/>
    </location>
</feature>
<sequence>MELKAPSYVQSSTPFPVPATGRHSLDSDSSFYCNSKGNPFADSFPDPLCKLNLKETSDFVKAFPVTTRFSTDSRSLLKSLSQRSGEGLGLMGQRRLESPRAAISFNPGHLYGKNIPSKWDDAEKWLSSSCHESPAHATKPTDSTKISRKIDVFIQKGDSFAEKRMSFTEKKAQISTVASFDEPVMRIDPNVAFCRASSELLLKDKFTDNVEQLHPNCRYSEPTKEGFLFRSSYVESKNSVAEETVVQQTDIGTEMTPVGSSMPTRCHTPIKSSSPARHNTPADRSGLLVPCNTSIDILELKDCHFAKLELSTQYDSVFSNWSSKEEEEKEVSKSLMHLGINNENKNSGASRAYAWEEDERTKSCIRYQREEEKIQAWLNLQNAEAEAQSRKLEVKIQKMRSNLEEKLMKRMTIVHKRAEEWRTAAQQQHLQQLGKALDYTQKMKNQHNSHFSINTRCSCFPFSNQM</sequence>
<protein>
    <recommendedName>
        <fullName evidence="4">Remorin C-terminal domain-containing protein</fullName>
    </recommendedName>
</protein>
<dbReference type="AlphaFoldDB" id="A0AAQ3Q2A5"/>
<evidence type="ECO:0000256" key="3">
    <source>
        <dbReference type="SAM" id="MobiDB-lite"/>
    </source>
</evidence>
<feature type="region of interest" description="Disordered" evidence="3">
    <location>
        <begin position="254"/>
        <end position="285"/>
    </location>
</feature>
<dbReference type="PANTHER" id="PTHR31471:SF3">
    <property type="entry name" value="OS11G0616300 PROTEIN"/>
    <property type="match status" value="1"/>
</dbReference>
<evidence type="ECO:0000313" key="6">
    <source>
        <dbReference type="Proteomes" id="UP001327560"/>
    </source>
</evidence>
<dbReference type="PANTHER" id="PTHR31471">
    <property type="entry name" value="OS02G0116800 PROTEIN"/>
    <property type="match status" value="1"/>
</dbReference>
<feature type="region of interest" description="Disordered" evidence="3">
    <location>
        <begin position="1"/>
        <end position="21"/>
    </location>
</feature>
<evidence type="ECO:0000313" key="5">
    <source>
        <dbReference type="EMBL" id="WOK93292.1"/>
    </source>
</evidence>
<dbReference type="Pfam" id="PF03763">
    <property type="entry name" value="Remorin_C"/>
    <property type="match status" value="1"/>
</dbReference>
<comment type="similarity">
    <text evidence="1">Belongs to the remorin family.</text>
</comment>
<evidence type="ECO:0000256" key="2">
    <source>
        <dbReference type="SAM" id="Coils"/>
    </source>
</evidence>
<dbReference type="Proteomes" id="UP001327560">
    <property type="component" value="Chromosome 1"/>
</dbReference>
<dbReference type="InterPro" id="IPR005516">
    <property type="entry name" value="Remorin_C"/>
</dbReference>
<gene>
    <name evidence="5" type="ORF">Cni_G01989</name>
</gene>
<evidence type="ECO:0000259" key="4">
    <source>
        <dbReference type="Pfam" id="PF03763"/>
    </source>
</evidence>
<keyword evidence="6" id="KW-1185">Reference proteome</keyword>
<accession>A0AAQ3Q2A5</accession>